<dbReference type="EMBL" id="AP025225">
    <property type="protein sequence ID" value="BDB96528.1"/>
    <property type="molecule type" value="Genomic_DNA"/>
</dbReference>
<protein>
    <submittedName>
        <fullName evidence="1">Uncharacterized protein</fullName>
    </submittedName>
</protein>
<evidence type="ECO:0000313" key="2">
    <source>
        <dbReference type="Proteomes" id="UP001320209"/>
    </source>
</evidence>
<proteinExistence type="predicted"/>
<reference evidence="1" key="1">
    <citation type="submission" date="2021-10" db="EMBL/GenBank/DDBJ databases">
        <title>Genome Sequence of The Candidatus Hydrogeosomobacter endosymbioticus, an Intracellular Bacterial Symbiont of the Anaerobic Ciliate GW7.</title>
        <authorList>
            <person name="Shiohama Y."/>
            <person name="Shinzato N."/>
        </authorList>
    </citation>
    <scope>NUCLEOTIDE SEQUENCE [LARGE SCALE GENOMIC DNA]</scope>
    <source>
        <strain evidence="1">200920</strain>
    </source>
</reference>
<name>A0ABM7V9Q9_9PROT</name>
<gene>
    <name evidence="1" type="ORF">HYD_6610</name>
</gene>
<evidence type="ECO:0000313" key="1">
    <source>
        <dbReference type="EMBL" id="BDB96528.1"/>
    </source>
</evidence>
<keyword evidence="2" id="KW-1185">Reference proteome</keyword>
<accession>A0ABM7V9Q9</accession>
<sequence length="99" mass="10274">MITASAQAEGQSLLVKNSAQSTLPIISEVGPPRSSGITYSPIAGINTRLAPATSPGSDIGTVILQKTDVGLQPRSKAASRRDRSIFSSDTYAGNIMNGR</sequence>
<dbReference type="Proteomes" id="UP001320209">
    <property type="component" value="Chromosome"/>
</dbReference>
<organism evidence="1 2">
    <name type="scientific">Candidatus Hydrogenosomobacter endosymbioticus</name>
    <dbReference type="NCBI Taxonomy" id="2558174"/>
    <lineage>
        <taxon>Bacteria</taxon>
        <taxon>Pseudomonadati</taxon>
        <taxon>Pseudomonadota</taxon>
        <taxon>Alphaproteobacteria</taxon>
        <taxon>Holosporales</taxon>
        <taxon>Holosporaceae</taxon>
        <taxon>Candidatus Hydrogenosomobacter</taxon>
    </lineage>
</organism>